<dbReference type="PANTHER" id="PTHR43033">
    <property type="entry name" value="TRNA(ILE)-LYSIDINE SYNTHASE-RELATED"/>
    <property type="match status" value="1"/>
</dbReference>
<evidence type="ECO:0000256" key="5">
    <source>
        <dbReference type="ARBA" id="ARBA00048539"/>
    </source>
</evidence>
<evidence type="ECO:0000313" key="8">
    <source>
        <dbReference type="EMBL" id="PCD77819.1"/>
    </source>
</evidence>
<comment type="function">
    <text evidence="6">Ligates lysine onto the cytidine present at position 34 of the AUA codon-specific tRNA(Ile) that contains the anticodon CAU, in an ATP-dependent manner. Cytidine is converted to lysidine, thus changing the amino acid specificity of the tRNA from methionine to isoleucine.</text>
</comment>
<evidence type="ECO:0000256" key="3">
    <source>
        <dbReference type="ARBA" id="ARBA00022741"/>
    </source>
</evidence>
<name>A0A2A4CUJ8_9RHOB</name>
<evidence type="ECO:0000256" key="4">
    <source>
        <dbReference type="ARBA" id="ARBA00022840"/>
    </source>
</evidence>
<dbReference type="OrthoDB" id="9807403at2"/>
<comment type="subcellular location">
    <subcellularLocation>
        <location evidence="6">Cytoplasm</location>
    </subcellularLocation>
</comment>
<gene>
    <name evidence="6 8" type="primary">tilS</name>
    <name evidence="8" type="ORF">CLN94_00400</name>
</gene>
<keyword evidence="1 6" id="KW-0436">Ligase</keyword>
<comment type="caution">
    <text evidence="8">The sequence shown here is derived from an EMBL/GenBank/DDBJ whole genome shotgun (WGS) entry which is preliminary data.</text>
</comment>
<dbReference type="EC" id="6.3.4.19" evidence="6"/>
<dbReference type="EMBL" id="NTJD01000001">
    <property type="protein sequence ID" value="PCD77819.1"/>
    <property type="molecule type" value="Genomic_DNA"/>
</dbReference>
<accession>A0A2A4CUJ8</accession>
<dbReference type="GO" id="GO:0005737">
    <property type="term" value="C:cytoplasm"/>
    <property type="evidence" value="ECO:0007669"/>
    <property type="project" value="UniProtKB-SubCell"/>
</dbReference>
<protein>
    <recommendedName>
        <fullName evidence="6">tRNA(Ile)-lysidine synthase</fullName>
        <ecNumber evidence="6">6.3.4.19</ecNumber>
    </recommendedName>
    <alternativeName>
        <fullName evidence="6">tRNA(Ile)-2-lysyl-cytidine synthase</fullName>
    </alternativeName>
    <alternativeName>
        <fullName evidence="6">tRNA(Ile)-lysidine synthetase</fullName>
    </alternativeName>
</protein>
<dbReference type="Proteomes" id="UP000243507">
    <property type="component" value="Unassembled WGS sequence"/>
</dbReference>
<feature type="domain" description="tRNA(Ile)-lysidine/2-thiocytidine synthase N-terminal" evidence="7">
    <location>
        <begin position="21"/>
        <end position="194"/>
    </location>
</feature>
<reference evidence="8 9" key="1">
    <citation type="submission" date="2017-09" db="EMBL/GenBank/DDBJ databases">
        <title>A multilocus sequence analysis scheme for characterization of bacteria in the genus Thioclava.</title>
        <authorList>
            <person name="Liu Y."/>
            <person name="Shao Z."/>
        </authorList>
    </citation>
    <scope>NUCLEOTIDE SEQUENCE [LARGE SCALE GENOMIC DNA]</scope>
    <source>
        <strain evidence="8 9">CAU 1312</strain>
    </source>
</reference>
<keyword evidence="2 6" id="KW-0819">tRNA processing</keyword>
<keyword evidence="9" id="KW-1185">Reference proteome</keyword>
<dbReference type="CDD" id="cd01992">
    <property type="entry name" value="TilS_N"/>
    <property type="match status" value="1"/>
</dbReference>
<dbReference type="PANTHER" id="PTHR43033:SF1">
    <property type="entry name" value="TRNA(ILE)-LYSIDINE SYNTHASE-RELATED"/>
    <property type="match status" value="1"/>
</dbReference>
<comment type="domain">
    <text evidence="6">The N-terminal region contains the highly conserved SGGXDS motif, predicted to be a P-loop motif involved in ATP binding.</text>
</comment>
<dbReference type="HAMAP" id="MF_01161">
    <property type="entry name" value="tRNA_Ile_lys_synt"/>
    <property type="match status" value="1"/>
</dbReference>
<dbReference type="InterPro" id="IPR014729">
    <property type="entry name" value="Rossmann-like_a/b/a_fold"/>
</dbReference>
<dbReference type="InterPro" id="IPR011063">
    <property type="entry name" value="TilS/TtcA_N"/>
</dbReference>
<dbReference type="SUPFAM" id="SSF52402">
    <property type="entry name" value="Adenine nucleotide alpha hydrolases-like"/>
    <property type="match status" value="1"/>
</dbReference>
<dbReference type="NCBIfam" id="TIGR02432">
    <property type="entry name" value="lysidine_TilS_N"/>
    <property type="match status" value="1"/>
</dbReference>
<dbReference type="AlphaFoldDB" id="A0A2A4CUJ8"/>
<dbReference type="GO" id="GO:0006400">
    <property type="term" value="P:tRNA modification"/>
    <property type="evidence" value="ECO:0007669"/>
    <property type="project" value="UniProtKB-UniRule"/>
</dbReference>
<dbReference type="RefSeq" id="WP_096429891.1">
    <property type="nucleotide sequence ID" value="NZ_NTJD01000001.1"/>
</dbReference>
<keyword evidence="4 6" id="KW-0067">ATP-binding</keyword>
<evidence type="ECO:0000256" key="6">
    <source>
        <dbReference type="HAMAP-Rule" id="MF_01161"/>
    </source>
</evidence>
<evidence type="ECO:0000256" key="1">
    <source>
        <dbReference type="ARBA" id="ARBA00022598"/>
    </source>
</evidence>
<evidence type="ECO:0000259" key="7">
    <source>
        <dbReference type="Pfam" id="PF01171"/>
    </source>
</evidence>
<proteinExistence type="inferred from homology"/>
<dbReference type="InterPro" id="IPR012795">
    <property type="entry name" value="tRNA_Ile_lys_synt_N"/>
</dbReference>
<dbReference type="Gene3D" id="3.40.50.620">
    <property type="entry name" value="HUPs"/>
    <property type="match status" value="1"/>
</dbReference>
<feature type="binding site" evidence="6">
    <location>
        <begin position="26"/>
        <end position="31"/>
    </location>
    <ligand>
        <name>ATP</name>
        <dbReference type="ChEBI" id="CHEBI:30616"/>
    </ligand>
</feature>
<comment type="catalytic activity">
    <reaction evidence="5 6">
        <text>cytidine(34) in tRNA(Ile2) + L-lysine + ATP = lysidine(34) in tRNA(Ile2) + AMP + diphosphate + H(+)</text>
        <dbReference type="Rhea" id="RHEA:43744"/>
        <dbReference type="Rhea" id="RHEA-COMP:10625"/>
        <dbReference type="Rhea" id="RHEA-COMP:10670"/>
        <dbReference type="ChEBI" id="CHEBI:15378"/>
        <dbReference type="ChEBI" id="CHEBI:30616"/>
        <dbReference type="ChEBI" id="CHEBI:32551"/>
        <dbReference type="ChEBI" id="CHEBI:33019"/>
        <dbReference type="ChEBI" id="CHEBI:82748"/>
        <dbReference type="ChEBI" id="CHEBI:83665"/>
        <dbReference type="ChEBI" id="CHEBI:456215"/>
        <dbReference type="EC" id="6.3.4.19"/>
    </reaction>
</comment>
<sequence>MALTLDDLARTAFDPGAVPRVGVAVSGGSDSMAALHLLARHHAVAAVTVDHGLRPEAAAEAAFVAKACAALGVPHDTLRWAGAGAQGNLMDQARRARLRLIAEWARARGIGHVVLAHTLDDQAETFVMRLAREAGLEGLSGMRPAFEAEGITWHRPFLSVRRAALRDWLGAQGVGWIDDPSNDNPRFERVRARQALAQLAPLGVTPEALGAVIDHLAAADGALARQLAQFGATHLREEAGDLVIEAEAFATLDPELQRRLIRAALTWVSGEDYGPRAAKLARFLEVPKTATLHGCKITCAKGVLRLTREAKAVMALRVPAGGHWDRWRLEGPRTEGAEIAVLGAEGLRQCPDWRAAGLPRASLMASPGVWRGEILLAAPVAGLKNGWKAQIARGTFYSSLFRR</sequence>
<organism evidence="8 9">
    <name type="scientific">Pseudothioclava arenosa</name>
    <dbReference type="NCBI Taxonomy" id="1795308"/>
    <lineage>
        <taxon>Bacteria</taxon>
        <taxon>Pseudomonadati</taxon>
        <taxon>Pseudomonadota</taxon>
        <taxon>Alphaproteobacteria</taxon>
        <taxon>Rhodobacterales</taxon>
        <taxon>Paracoccaceae</taxon>
        <taxon>Pseudothioclava</taxon>
    </lineage>
</organism>
<dbReference type="GO" id="GO:0032267">
    <property type="term" value="F:tRNA(Ile)-lysidine synthase activity"/>
    <property type="evidence" value="ECO:0007669"/>
    <property type="project" value="UniProtKB-EC"/>
</dbReference>
<dbReference type="GO" id="GO:0005524">
    <property type="term" value="F:ATP binding"/>
    <property type="evidence" value="ECO:0007669"/>
    <property type="project" value="UniProtKB-UniRule"/>
</dbReference>
<dbReference type="InterPro" id="IPR012094">
    <property type="entry name" value="tRNA_Ile_lys_synt"/>
</dbReference>
<evidence type="ECO:0000256" key="2">
    <source>
        <dbReference type="ARBA" id="ARBA00022694"/>
    </source>
</evidence>
<evidence type="ECO:0000313" key="9">
    <source>
        <dbReference type="Proteomes" id="UP000243507"/>
    </source>
</evidence>
<keyword evidence="6" id="KW-0963">Cytoplasm</keyword>
<keyword evidence="3 6" id="KW-0547">Nucleotide-binding</keyword>
<dbReference type="Pfam" id="PF01171">
    <property type="entry name" value="ATP_bind_3"/>
    <property type="match status" value="1"/>
</dbReference>
<comment type="similarity">
    <text evidence="6">Belongs to the tRNA(Ile)-lysidine synthase family.</text>
</comment>